<protein>
    <recommendedName>
        <fullName evidence="3">Xcc1710-like domain-containing protein</fullName>
    </recommendedName>
</protein>
<dbReference type="CDD" id="cd05560">
    <property type="entry name" value="Xcc1710_like"/>
    <property type="match status" value="1"/>
</dbReference>
<dbReference type="EMBL" id="LAQT01000007">
    <property type="protein sequence ID" value="KPC53206.1"/>
    <property type="molecule type" value="Genomic_DNA"/>
</dbReference>
<dbReference type="AlphaFoldDB" id="A0A0N0GNZ0"/>
<name>A0A0N0GNZ0_9NEIS</name>
<organism evidence="1 2">
    <name type="scientific">Amantichitinum ursilacus</name>
    <dbReference type="NCBI Taxonomy" id="857265"/>
    <lineage>
        <taxon>Bacteria</taxon>
        <taxon>Pseudomonadati</taxon>
        <taxon>Pseudomonadota</taxon>
        <taxon>Betaproteobacteria</taxon>
        <taxon>Neisseriales</taxon>
        <taxon>Chitinibacteraceae</taxon>
        <taxon>Amantichitinum</taxon>
    </lineage>
</organism>
<dbReference type="STRING" id="857265.WG78_08950"/>
<dbReference type="InterPro" id="IPR036748">
    <property type="entry name" value="MTH938-like_sf"/>
</dbReference>
<dbReference type="PANTHER" id="PTHR21192:SF2">
    <property type="entry name" value="NADH DEHYDROGENASE [UBIQUINONE] 1 ALPHA SUBCOMPLEX ASSEMBLY FACTOR 3"/>
    <property type="match status" value="1"/>
</dbReference>
<sequence>MKLHHTNVDHLNQFTSYGDGFVKVNQQQYEGSLIVGATEIREWAPASFAELQPEHFSQILDLQPEVVLLGTGKTIQFPHPRLYAALSAAHIGVDVMDIGALCRTFNILTAEDRKVIALVLAR</sequence>
<gene>
    <name evidence="1" type="ORF">WG78_08950</name>
</gene>
<dbReference type="OrthoDB" id="9800373at2"/>
<keyword evidence="2" id="KW-1185">Reference proteome</keyword>
<dbReference type="Gene3D" id="3.40.1230.10">
    <property type="entry name" value="MTH938-like"/>
    <property type="match status" value="1"/>
</dbReference>
<comment type="caution">
    <text evidence="1">The sequence shown here is derived from an EMBL/GenBank/DDBJ whole genome shotgun (WGS) entry which is preliminary data.</text>
</comment>
<reference evidence="1 2" key="1">
    <citation type="submission" date="2015-07" db="EMBL/GenBank/DDBJ databases">
        <title>Draft genome sequence of the Amantichitinum ursilacus IGB-41, a new chitin-degrading bacterium.</title>
        <authorList>
            <person name="Kirstahler P."/>
            <person name="Guenther M."/>
            <person name="Grumaz C."/>
            <person name="Rupp S."/>
            <person name="Zibek S."/>
            <person name="Sohn K."/>
        </authorList>
    </citation>
    <scope>NUCLEOTIDE SEQUENCE [LARGE SCALE GENOMIC DNA]</scope>
    <source>
        <strain evidence="1 2">IGB-41</strain>
    </source>
</reference>
<accession>A0A0N0GNZ0</accession>
<dbReference type="SUPFAM" id="SSF64076">
    <property type="entry name" value="MTH938-like"/>
    <property type="match status" value="1"/>
</dbReference>
<dbReference type="Pfam" id="PF04430">
    <property type="entry name" value="DUF498"/>
    <property type="match status" value="1"/>
</dbReference>
<evidence type="ECO:0008006" key="3">
    <source>
        <dbReference type="Google" id="ProtNLM"/>
    </source>
</evidence>
<evidence type="ECO:0000313" key="2">
    <source>
        <dbReference type="Proteomes" id="UP000037939"/>
    </source>
</evidence>
<dbReference type="Proteomes" id="UP000037939">
    <property type="component" value="Unassembled WGS sequence"/>
</dbReference>
<evidence type="ECO:0000313" key="1">
    <source>
        <dbReference type="EMBL" id="KPC53206.1"/>
    </source>
</evidence>
<dbReference type="InterPro" id="IPR007523">
    <property type="entry name" value="NDUFAF3/AAMDC"/>
</dbReference>
<dbReference type="PANTHER" id="PTHR21192">
    <property type="entry name" value="NUCLEAR PROTEIN E3-3"/>
    <property type="match status" value="1"/>
</dbReference>
<proteinExistence type="predicted"/>
<dbReference type="RefSeq" id="WP_053937457.1">
    <property type="nucleotide sequence ID" value="NZ_LAQT01000007.1"/>
</dbReference>